<name>A0ABN9T396_9DINO</name>
<protein>
    <recommendedName>
        <fullName evidence="6">Cytochrome b5 heme-binding domain-containing protein</fullName>
    </recommendedName>
</protein>
<dbReference type="Gene3D" id="3.10.120.10">
    <property type="entry name" value="Cytochrome b5-like heme/steroid binding domain"/>
    <property type="match status" value="1"/>
</dbReference>
<dbReference type="InterPro" id="IPR036400">
    <property type="entry name" value="Cyt_B5-like_heme/steroid_sf"/>
</dbReference>
<evidence type="ECO:0000313" key="7">
    <source>
        <dbReference type="EMBL" id="CAK0839449.1"/>
    </source>
</evidence>
<feature type="transmembrane region" description="Helical" evidence="5">
    <location>
        <begin position="415"/>
        <end position="437"/>
    </location>
</feature>
<evidence type="ECO:0000313" key="8">
    <source>
        <dbReference type="Proteomes" id="UP001189429"/>
    </source>
</evidence>
<dbReference type="PANTHER" id="PTHR19359">
    <property type="entry name" value="CYTOCHROME B5"/>
    <property type="match status" value="1"/>
</dbReference>
<dbReference type="PROSITE" id="PS50255">
    <property type="entry name" value="CYTOCHROME_B5_2"/>
    <property type="match status" value="1"/>
</dbReference>
<keyword evidence="5" id="KW-0472">Membrane</keyword>
<dbReference type="Pfam" id="PF00173">
    <property type="entry name" value="Cyt-b5"/>
    <property type="match status" value="1"/>
</dbReference>
<keyword evidence="8" id="KW-1185">Reference proteome</keyword>
<sequence>MYAEGLVCGMAALGGLPCAWLWHASALLCLASLAARLQSLLAAYDRDGPTPPTVELEATADGCAAAAAAAATAGGDAEAARGLDAGAVGPEELRGHAGRASCWVAVGGIVCDVTAFLDEHPGGPESLLVHGGADASAAFEAAGHSAAARRQVAQLAVGPLQRRPCEQEPTPGYDLMSEPRGASELALAAAHAAALAAALVSARALPGERSASSVLLPMAAVGAGSLALPSGPRAGASSRLACAPGAALATLVAAAQLAPWRGLALGAAATLLAESFARPATRWPPAAVAGWALLALHLVPGADGWPRGDGQDCSCFSREFQSCLAAAATATALRTLCHTARAARDYVVDVVRVAGALSLLASVSLRLIVAGAPGDAFSWPAWLGLASPSAAPAAVGSVAFTLLAALLLRTLADLVALGSAGGAAAWLAMVLGPAAAAAELWEAASTIRALAVLGWVLQVVRLARELEASVRGPPRASGPLALACVRAHFLVDNCRTLLALLLWRAAGKPLEAAVSALLPTGLRVWAFEAPIDDLGGQLRAGVCLMLRGAQAAPGHVVCNVGHLPTADVGDVRATVKASLDIMRELGGLDGRGPPAPGFVGQLLCVVPEVGAAGGPMLGVNWRSVQEINLSIWSSPEAAAEWYRGSPAHAGIVAAHAGHGPGRLRTFGNLLLSLKPLRVSWQRRCRACAGVAEGLDADRCPSCDGSTFPLPAF</sequence>
<proteinExistence type="inferred from homology"/>
<keyword evidence="1" id="KW-0349">Heme</keyword>
<dbReference type="PROSITE" id="PS00191">
    <property type="entry name" value="CYTOCHROME_B5_1"/>
    <property type="match status" value="1"/>
</dbReference>
<feature type="transmembrane region" description="Helical" evidence="5">
    <location>
        <begin position="389"/>
        <end position="408"/>
    </location>
</feature>
<comment type="similarity">
    <text evidence="4">Belongs to the cytochrome b5 family.</text>
</comment>
<evidence type="ECO:0000256" key="3">
    <source>
        <dbReference type="ARBA" id="ARBA00023004"/>
    </source>
</evidence>
<dbReference type="PRINTS" id="PR00363">
    <property type="entry name" value="CYTOCHROMEB5"/>
</dbReference>
<dbReference type="SUPFAM" id="SSF55856">
    <property type="entry name" value="Cytochrome b5-like heme/steroid binding domain"/>
    <property type="match status" value="1"/>
</dbReference>
<keyword evidence="5" id="KW-1133">Transmembrane helix</keyword>
<dbReference type="Proteomes" id="UP001189429">
    <property type="component" value="Unassembled WGS sequence"/>
</dbReference>
<feature type="transmembrane region" description="Helical" evidence="5">
    <location>
        <begin position="20"/>
        <end position="37"/>
    </location>
</feature>
<dbReference type="SMART" id="SM01117">
    <property type="entry name" value="Cyt-b5"/>
    <property type="match status" value="1"/>
</dbReference>
<dbReference type="EMBL" id="CAUYUJ010014294">
    <property type="protein sequence ID" value="CAK0839449.1"/>
    <property type="molecule type" value="Genomic_DNA"/>
</dbReference>
<evidence type="ECO:0000259" key="6">
    <source>
        <dbReference type="PROSITE" id="PS50255"/>
    </source>
</evidence>
<keyword evidence="3" id="KW-0408">Iron</keyword>
<evidence type="ECO:0000256" key="1">
    <source>
        <dbReference type="ARBA" id="ARBA00022617"/>
    </source>
</evidence>
<reference evidence="7" key="1">
    <citation type="submission" date="2023-10" db="EMBL/GenBank/DDBJ databases">
        <authorList>
            <person name="Chen Y."/>
            <person name="Shah S."/>
            <person name="Dougan E. K."/>
            <person name="Thang M."/>
            <person name="Chan C."/>
        </authorList>
    </citation>
    <scope>NUCLEOTIDE SEQUENCE [LARGE SCALE GENOMIC DNA]</scope>
</reference>
<gene>
    <name evidence="7" type="ORF">PCOR1329_LOCUS35121</name>
</gene>
<dbReference type="InterPro" id="IPR050668">
    <property type="entry name" value="Cytochrome_b5"/>
</dbReference>
<dbReference type="InterPro" id="IPR001199">
    <property type="entry name" value="Cyt_B5-like_heme/steroid-bd"/>
</dbReference>
<keyword evidence="2" id="KW-0479">Metal-binding</keyword>
<evidence type="ECO:0000256" key="4">
    <source>
        <dbReference type="ARBA" id="ARBA00038168"/>
    </source>
</evidence>
<comment type="caution">
    <text evidence="7">The sequence shown here is derived from an EMBL/GenBank/DDBJ whole genome shotgun (WGS) entry which is preliminary data.</text>
</comment>
<organism evidence="7 8">
    <name type="scientific">Prorocentrum cordatum</name>
    <dbReference type="NCBI Taxonomy" id="2364126"/>
    <lineage>
        <taxon>Eukaryota</taxon>
        <taxon>Sar</taxon>
        <taxon>Alveolata</taxon>
        <taxon>Dinophyceae</taxon>
        <taxon>Prorocentrales</taxon>
        <taxon>Prorocentraceae</taxon>
        <taxon>Prorocentrum</taxon>
    </lineage>
</organism>
<evidence type="ECO:0000256" key="2">
    <source>
        <dbReference type="ARBA" id="ARBA00022723"/>
    </source>
</evidence>
<feature type="transmembrane region" description="Helical" evidence="5">
    <location>
        <begin position="350"/>
        <end position="369"/>
    </location>
</feature>
<evidence type="ECO:0000256" key="5">
    <source>
        <dbReference type="SAM" id="Phobius"/>
    </source>
</evidence>
<accession>A0ABN9T396</accession>
<dbReference type="PANTHER" id="PTHR19359:SF14">
    <property type="entry name" value="CYTOCHROME B5 A"/>
    <property type="match status" value="1"/>
</dbReference>
<keyword evidence="5" id="KW-0812">Transmembrane</keyword>
<feature type="domain" description="Cytochrome b5 heme-binding" evidence="6">
    <location>
        <begin position="91"/>
        <end position="161"/>
    </location>
</feature>
<dbReference type="InterPro" id="IPR018506">
    <property type="entry name" value="Cyt_B5_heme-BS"/>
</dbReference>